<dbReference type="EMBL" id="CP098755">
    <property type="protein sequence ID" value="USG66881.1"/>
    <property type="molecule type" value="Genomic_DNA"/>
</dbReference>
<protein>
    <submittedName>
        <fullName evidence="1">Uncharacterized protein</fullName>
    </submittedName>
</protein>
<dbReference type="RefSeq" id="WP_251873986.1">
    <property type="nucleotide sequence ID" value="NZ_CP098755.1"/>
</dbReference>
<proteinExistence type="predicted"/>
<gene>
    <name evidence="1" type="ORF">NDK47_06165</name>
</gene>
<accession>A0ABY4WQJ0</accession>
<sequence length="45" mass="5024">MTKSTQSTQSICPICHTALTYLKHSTLCECGMRVKPKKKLKLQSA</sequence>
<dbReference type="Proteomes" id="UP001056500">
    <property type="component" value="Chromosome"/>
</dbReference>
<reference evidence="1" key="1">
    <citation type="submission" date="2022-06" db="EMBL/GenBank/DDBJ databases">
        <title>Genome sequencing of Brevibacillus sp. BB3-R1.</title>
        <authorList>
            <person name="Heo J."/>
            <person name="Lee D."/>
            <person name="Won M."/>
            <person name="Han B.-H."/>
            <person name="Hong S.-B."/>
            <person name="Kwon S.-W."/>
        </authorList>
    </citation>
    <scope>NUCLEOTIDE SEQUENCE</scope>
    <source>
        <strain evidence="1">BB3-R1</strain>
    </source>
</reference>
<name>A0ABY4WQJ0_9BACL</name>
<organism evidence="1 2">
    <name type="scientific">Brevibacillus ruminantium</name>
    <dbReference type="NCBI Taxonomy" id="2950604"/>
    <lineage>
        <taxon>Bacteria</taxon>
        <taxon>Bacillati</taxon>
        <taxon>Bacillota</taxon>
        <taxon>Bacilli</taxon>
        <taxon>Bacillales</taxon>
        <taxon>Paenibacillaceae</taxon>
        <taxon>Brevibacillus</taxon>
    </lineage>
</organism>
<keyword evidence="2" id="KW-1185">Reference proteome</keyword>
<evidence type="ECO:0000313" key="1">
    <source>
        <dbReference type="EMBL" id="USG66881.1"/>
    </source>
</evidence>
<evidence type="ECO:0000313" key="2">
    <source>
        <dbReference type="Proteomes" id="UP001056500"/>
    </source>
</evidence>